<keyword evidence="1" id="KW-1133">Transmembrane helix</keyword>
<accession>A0A6G1P865</accession>
<proteinExistence type="predicted"/>
<name>A0A6G1P865_CHAAH</name>
<reference evidence="2 3" key="1">
    <citation type="submission" date="2019-02" db="EMBL/GenBank/DDBJ databases">
        <title>Opniocepnalus argus genome.</title>
        <authorList>
            <person name="Zhou C."/>
            <person name="Xiao S."/>
        </authorList>
    </citation>
    <scope>NUCLEOTIDE SEQUENCE [LARGE SCALE GENOMIC DNA]</scope>
    <source>
        <strain evidence="2">OARG1902GOOAL</strain>
        <tissue evidence="2">Muscle</tissue>
    </source>
</reference>
<sequence length="58" mass="6653">MIQLLLHNITLCLSCLLVYFLSPKKTLQSKERNSRSFTTRPDVVKVHKLNEQGQLGIV</sequence>
<organism evidence="2 3">
    <name type="scientific">Channa argus</name>
    <name type="common">Northern snakehead</name>
    <name type="synonym">Ophicephalus argus</name>
    <dbReference type="NCBI Taxonomy" id="215402"/>
    <lineage>
        <taxon>Eukaryota</taxon>
        <taxon>Metazoa</taxon>
        <taxon>Chordata</taxon>
        <taxon>Craniata</taxon>
        <taxon>Vertebrata</taxon>
        <taxon>Euteleostomi</taxon>
        <taxon>Actinopterygii</taxon>
        <taxon>Neopterygii</taxon>
        <taxon>Teleostei</taxon>
        <taxon>Neoteleostei</taxon>
        <taxon>Acanthomorphata</taxon>
        <taxon>Anabantaria</taxon>
        <taxon>Anabantiformes</taxon>
        <taxon>Channoidei</taxon>
        <taxon>Channidae</taxon>
        <taxon>Channa</taxon>
    </lineage>
</organism>
<evidence type="ECO:0000313" key="2">
    <source>
        <dbReference type="EMBL" id="KAF3686314.1"/>
    </source>
</evidence>
<dbReference type="AlphaFoldDB" id="A0A6G1P865"/>
<evidence type="ECO:0000313" key="3">
    <source>
        <dbReference type="Proteomes" id="UP000503349"/>
    </source>
</evidence>
<keyword evidence="3" id="KW-1185">Reference proteome</keyword>
<dbReference type="EMBL" id="CM015713">
    <property type="protein sequence ID" value="KAF3686314.1"/>
    <property type="molecule type" value="Genomic_DNA"/>
</dbReference>
<keyword evidence="1" id="KW-0812">Transmembrane</keyword>
<feature type="transmembrane region" description="Helical" evidence="1">
    <location>
        <begin position="6"/>
        <end position="22"/>
    </location>
</feature>
<protein>
    <submittedName>
        <fullName evidence="2">Uncharacterized protein</fullName>
    </submittedName>
</protein>
<gene>
    <name evidence="2" type="ORF">EXN66_Car001986</name>
</gene>
<reference evidence="3" key="2">
    <citation type="submission" date="2019-02" db="EMBL/GenBank/DDBJ databases">
        <title>Opniocepnalus argus Var Kimnra genome.</title>
        <authorList>
            <person name="Zhou C."/>
            <person name="Xiao S."/>
        </authorList>
    </citation>
    <scope>NUCLEOTIDE SEQUENCE [LARGE SCALE GENOMIC DNA]</scope>
</reference>
<dbReference type="Proteomes" id="UP000503349">
    <property type="component" value="Chromosome 2"/>
</dbReference>
<evidence type="ECO:0000256" key="1">
    <source>
        <dbReference type="SAM" id="Phobius"/>
    </source>
</evidence>
<keyword evidence="1" id="KW-0472">Membrane</keyword>